<dbReference type="Pfam" id="PF13740">
    <property type="entry name" value="ACT_6"/>
    <property type="match status" value="1"/>
</dbReference>
<feature type="domain" description="ACT" evidence="2">
    <location>
        <begin position="128"/>
        <end position="205"/>
    </location>
</feature>
<name>A0ABN0NMN5_9GAMM</name>
<dbReference type="SUPFAM" id="SSF55021">
    <property type="entry name" value="ACT-like"/>
    <property type="match status" value="2"/>
</dbReference>
<dbReference type="InterPro" id="IPR045865">
    <property type="entry name" value="ACT-like_dom_sf"/>
</dbReference>
<keyword evidence="1" id="KW-0963">Cytoplasm</keyword>
<reference evidence="3" key="1">
    <citation type="journal article" date="2012" name="J. Bacteriol.">
        <title>Genome sequences of type strains of seven species of the marine bacterium Pseudoalteromonas.</title>
        <authorList>
            <person name="Xie B.B."/>
            <person name="Shu Y.L."/>
            <person name="Qin Q.L."/>
            <person name="Rong J.C."/>
            <person name="Zhang X.Y."/>
            <person name="Chen X.L."/>
            <person name="Shi M."/>
            <person name="He H.L."/>
            <person name="Zhou B.C."/>
            <person name="Zhang Y.Z."/>
        </authorList>
    </citation>
    <scope>NUCLEOTIDE SEQUENCE [LARGE SCALE GENOMIC DNA]</scope>
    <source>
        <strain evidence="3">NCIMB 2128</strain>
    </source>
</reference>
<dbReference type="EMBL" id="AHCF02000002">
    <property type="protein sequence ID" value="ERG62750.1"/>
    <property type="molecule type" value="Genomic_DNA"/>
</dbReference>
<dbReference type="Proteomes" id="UP000016534">
    <property type="component" value="Unassembled WGS sequence"/>
</dbReference>
<dbReference type="InterPro" id="IPR016867">
    <property type="entry name" value="GcvR"/>
</dbReference>
<comment type="caution">
    <text evidence="3">The sequence shown here is derived from an EMBL/GenBank/DDBJ whole genome shotgun (WGS) entry which is preliminary data.</text>
</comment>
<evidence type="ECO:0000256" key="1">
    <source>
        <dbReference type="PIRNR" id="PIRNR028103"/>
    </source>
</evidence>
<dbReference type="PANTHER" id="PTHR34875">
    <property type="entry name" value="UPF0237 PROTEIN MJ1558"/>
    <property type="match status" value="1"/>
</dbReference>
<evidence type="ECO:0000313" key="3">
    <source>
        <dbReference type="EMBL" id="ERG62750.1"/>
    </source>
</evidence>
<dbReference type="Gene3D" id="3.30.70.260">
    <property type="match status" value="2"/>
</dbReference>
<keyword evidence="1" id="KW-0804">Transcription</keyword>
<keyword evidence="1" id="KW-0678">Repressor</keyword>
<dbReference type="PANTHER" id="PTHR34875:SF5">
    <property type="entry name" value="GLYCINE CLEAVAGE SYSTEM TRANSCRIPTIONAL REPRESSOR"/>
    <property type="match status" value="1"/>
</dbReference>
<dbReference type="PROSITE" id="PS51671">
    <property type="entry name" value="ACT"/>
    <property type="match status" value="1"/>
</dbReference>
<protein>
    <recommendedName>
        <fullName evidence="1">Glycine cleavage system transcriptional repressor</fullName>
    </recommendedName>
</protein>
<keyword evidence="4" id="KW-1185">Reference proteome</keyword>
<dbReference type="InterPro" id="IPR002912">
    <property type="entry name" value="ACT_dom"/>
</dbReference>
<comment type="subcellular location">
    <subcellularLocation>
        <location evidence="1">Cytoplasm</location>
    </subcellularLocation>
</comment>
<sequence>MLNFAAVQRYVFIFCCQVGCYHPSNLGTLKPMTAFSNHQIVLTAIGEDRSGIVSELTQLVSDCHCNIIDSRIAILGNELTFIMLLSGDMSAISRIEHTLPTKGMELGLLTMMKRTSSHNQSEFCAGYTLEYTGIDTPGTLSKVTRFFADNNINICSLKSDTYEEETELKMRCELEFNIPIDVDIDQFKISFENLSHVLNVDYIFRRIR</sequence>
<dbReference type="PIRSF" id="PIRSF028103">
    <property type="entry name" value="GcvR"/>
    <property type="match status" value="1"/>
</dbReference>
<evidence type="ECO:0000259" key="2">
    <source>
        <dbReference type="PROSITE" id="PS51671"/>
    </source>
</evidence>
<proteinExistence type="predicted"/>
<dbReference type="InterPro" id="IPR050990">
    <property type="entry name" value="UPF0237/GcvR_regulator"/>
</dbReference>
<organism evidence="3 4">
    <name type="scientific">Pseudoalteromonas undina</name>
    <dbReference type="NCBI Taxonomy" id="43660"/>
    <lineage>
        <taxon>Bacteria</taxon>
        <taxon>Pseudomonadati</taxon>
        <taxon>Pseudomonadota</taxon>
        <taxon>Gammaproteobacteria</taxon>
        <taxon>Alteromonadales</taxon>
        <taxon>Pseudoalteromonadaceae</taxon>
        <taxon>Pseudoalteromonas</taxon>
    </lineage>
</organism>
<reference evidence="3" key="2">
    <citation type="submission" date="2013-04" db="EMBL/GenBank/DDBJ databases">
        <title>Genome sequence of Pseudoalteromonas undina.</title>
        <authorList>
            <person name="Xie B.-B."/>
            <person name="Rong J.-C."/>
            <person name="Qin Q.-L."/>
            <person name="Shu Y.-L."/>
            <person name="Zhang Y.-Z."/>
        </authorList>
    </citation>
    <scope>NUCLEOTIDE SEQUENCE</scope>
    <source>
        <strain evidence="3">NCIMB 2128</strain>
    </source>
</reference>
<accession>A0ABN0NMN5</accession>
<gene>
    <name evidence="3" type="ORF">PUND_01182</name>
</gene>
<evidence type="ECO:0000313" key="4">
    <source>
        <dbReference type="Proteomes" id="UP000016534"/>
    </source>
</evidence>